<organism evidence="9 10">
    <name type="scientific">Lacimonas salitolerans</name>
    <dbReference type="NCBI Taxonomy" id="1323750"/>
    <lineage>
        <taxon>Bacteria</taxon>
        <taxon>Pseudomonadati</taxon>
        <taxon>Pseudomonadota</taxon>
        <taxon>Alphaproteobacteria</taxon>
        <taxon>Rhodobacterales</taxon>
        <taxon>Paracoccaceae</taxon>
        <taxon>Lacimonas</taxon>
    </lineage>
</organism>
<dbReference type="RefSeq" id="WP_379912419.1">
    <property type="nucleotide sequence ID" value="NZ_JBHUDD010000008.1"/>
</dbReference>
<evidence type="ECO:0000256" key="3">
    <source>
        <dbReference type="ARBA" id="ARBA00022448"/>
    </source>
</evidence>
<dbReference type="InterPro" id="IPR038770">
    <property type="entry name" value="Na+/solute_symporter_sf"/>
</dbReference>
<evidence type="ECO:0000256" key="4">
    <source>
        <dbReference type="ARBA" id="ARBA00022475"/>
    </source>
</evidence>
<comment type="caution">
    <text evidence="9">The sequence shown here is derived from an EMBL/GenBank/DDBJ whole genome shotgun (WGS) entry which is preliminary data.</text>
</comment>
<comment type="similarity">
    <text evidence="2">Belongs to the auxin efflux carrier (TC 2.A.69) family.</text>
</comment>
<protein>
    <submittedName>
        <fullName evidence="9">AEC family transporter</fullName>
    </submittedName>
</protein>
<keyword evidence="6 8" id="KW-1133">Transmembrane helix</keyword>
<dbReference type="PANTHER" id="PTHR36838:SF3">
    <property type="entry name" value="TRANSPORTER AUXIN EFFLUX CARRIER EC FAMILY"/>
    <property type="match status" value="1"/>
</dbReference>
<dbReference type="PANTHER" id="PTHR36838">
    <property type="entry name" value="AUXIN EFFLUX CARRIER FAMILY PROTEIN"/>
    <property type="match status" value="1"/>
</dbReference>
<dbReference type="EMBL" id="JBHUDD010000008">
    <property type="protein sequence ID" value="MFD1508112.1"/>
    <property type="molecule type" value="Genomic_DNA"/>
</dbReference>
<evidence type="ECO:0000313" key="10">
    <source>
        <dbReference type="Proteomes" id="UP001597186"/>
    </source>
</evidence>
<evidence type="ECO:0000256" key="2">
    <source>
        <dbReference type="ARBA" id="ARBA00010145"/>
    </source>
</evidence>
<evidence type="ECO:0000313" key="9">
    <source>
        <dbReference type="EMBL" id="MFD1508112.1"/>
    </source>
</evidence>
<dbReference type="Pfam" id="PF03547">
    <property type="entry name" value="Mem_trans"/>
    <property type="match status" value="1"/>
</dbReference>
<feature type="transmembrane region" description="Helical" evidence="8">
    <location>
        <begin position="229"/>
        <end position="250"/>
    </location>
</feature>
<evidence type="ECO:0000256" key="8">
    <source>
        <dbReference type="SAM" id="Phobius"/>
    </source>
</evidence>
<accession>A0ABW4ED08</accession>
<feature type="transmembrane region" description="Helical" evidence="8">
    <location>
        <begin position="63"/>
        <end position="83"/>
    </location>
</feature>
<evidence type="ECO:0000256" key="6">
    <source>
        <dbReference type="ARBA" id="ARBA00022989"/>
    </source>
</evidence>
<feature type="transmembrane region" description="Helical" evidence="8">
    <location>
        <begin position="95"/>
        <end position="114"/>
    </location>
</feature>
<name>A0ABW4ED08_9RHOB</name>
<keyword evidence="7 8" id="KW-0472">Membrane</keyword>
<feature type="transmembrane region" description="Helical" evidence="8">
    <location>
        <begin position="285"/>
        <end position="307"/>
    </location>
</feature>
<evidence type="ECO:0000256" key="7">
    <source>
        <dbReference type="ARBA" id="ARBA00023136"/>
    </source>
</evidence>
<gene>
    <name evidence="9" type="ORF">ACFTOW_01630</name>
</gene>
<feature type="transmembrane region" description="Helical" evidence="8">
    <location>
        <begin position="7"/>
        <end position="26"/>
    </location>
</feature>
<evidence type="ECO:0000256" key="5">
    <source>
        <dbReference type="ARBA" id="ARBA00022692"/>
    </source>
</evidence>
<dbReference type="Proteomes" id="UP001597186">
    <property type="component" value="Unassembled WGS sequence"/>
</dbReference>
<keyword evidence="3" id="KW-0813">Transport</keyword>
<keyword evidence="5 8" id="KW-0812">Transmembrane</keyword>
<feature type="transmembrane region" description="Helical" evidence="8">
    <location>
        <begin position="256"/>
        <end position="276"/>
    </location>
</feature>
<evidence type="ECO:0000256" key="1">
    <source>
        <dbReference type="ARBA" id="ARBA00004651"/>
    </source>
</evidence>
<dbReference type="Gene3D" id="1.20.1530.20">
    <property type="match status" value="1"/>
</dbReference>
<dbReference type="InterPro" id="IPR004776">
    <property type="entry name" value="Mem_transp_PIN-like"/>
</dbReference>
<keyword evidence="10" id="KW-1185">Reference proteome</keyword>
<keyword evidence="4" id="KW-1003">Cell membrane</keyword>
<reference evidence="10" key="1">
    <citation type="journal article" date="2019" name="Int. J. Syst. Evol. Microbiol.">
        <title>The Global Catalogue of Microorganisms (GCM) 10K type strain sequencing project: providing services to taxonomists for standard genome sequencing and annotation.</title>
        <authorList>
            <consortium name="The Broad Institute Genomics Platform"/>
            <consortium name="The Broad Institute Genome Sequencing Center for Infectious Disease"/>
            <person name="Wu L."/>
            <person name="Ma J."/>
        </authorList>
    </citation>
    <scope>NUCLEOTIDE SEQUENCE [LARGE SCALE GENOMIC DNA]</scope>
    <source>
        <strain evidence="10">CGMCC 1.12477</strain>
    </source>
</reference>
<comment type="subcellular location">
    <subcellularLocation>
        <location evidence="1">Cell membrane</location>
        <topology evidence="1">Multi-pass membrane protein</topology>
    </subcellularLocation>
</comment>
<proteinExistence type="inferred from homology"/>
<feature type="transmembrane region" description="Helical" evidence="8">
    <location>
        <begin position="167"/>
        <end position="187"/>
    </location>
</feature>
<feature type="transmembrane region" description="Helical" evidence="8">
    <location>
        <begin position="126"/>
        <end position="146"/>
    </location>
</feature>
<feature type="transmembrane region" description="Helical" evidence="8">
    <location>
        <begin position="199"/>
        <end position="217"/>
    </location>
</feature>
<sequence length="309" mass="33164">MQALLDVILPVFAVIGFGYVAVWRGWFSEGGVDGLMAFTQNFAIPALLFRAISTLDLGQNFDLALLVSFYAGSTTGFAVGLLGGRYLFGRDWEDAVAIGFACLFANSLMLGLAMTERAYGTDALQSNYAIVAIHSPFCYGLGITAMEIARARGTPARALPAKVARAMFRNALVIGILLGFAVNLSGAPVPQILNDAVDMLVRAAIPCALFGMGGVLYRYRPDGDFRIIAYVCAVSLILHPSVTWMMGTLYKLPTEAFRSAILTAAMAPGINAYVFANMYGRARRVAASSILLATALSIGTIWVWLYLLP</sequence>